<dbReference type="Proteomes" id="UP001524570">
    <property type="component" value="Unassembled WGS sequence"/>
</dbReference>
<keyword evidence="3" id="KW-1185">Reference proteome</keyword>
<protein>
    <submittedName>
        <fullName evidence="2">Transposase</fullName>
    </submittedName>
</protein>
<dbReference type="InterPro" id="IPR002686">
    <property type="entry name" value="Transposase_17"/>
</dbReference>
<dbReference type="EMBL" id="JANIBL010000054">
    <property type="protein sequence ID" value="MCQ8118972.1"/>
    <property type="molecule type" value="Genomic_DNA"/>
</dbReference>
<dbReference type="SMART" id="SM01321">
    <property type="entry name" value="Y1_Tnp"/>
    <property type="match status" value="1"/>
</dbReference>
<dbReference type="SUPFAM" id="SSF143422">
    <property type="entry name" value="Transposase IS200-like"/>
    <property type="match status" value="1"/>
</dbReference>
<sequence length="176" mass="21041">MVNYRRAYIPGATWFFTVNLLQRHQNELLIRQIDLLRDTVRAVRARYPFQIEAWVVLPEHMHAIWTLPPGEADFSTRWRLIKSGFSRGLAKTEYRSKVRISANERGIWQRHFWEHAIRDELDFERHVYYLHFNPVKHGYVAQVRDWPYSSFHLFVKKGIYPDSWGNGLNIEIGGDD</sequence>
<evidence type="ECO:0000259" key="1">
    <source>
        <dbReference type="SMART" id="SM01321"/>
    </source>
</evidence>
<name>A0ABT1TW32_9GAMM</name>
<dbReference type="InterPro" id="IPR036515">
    <property type="entry name" value="Transposase_17_sf"/>
</dbReference>
<proteinExistence type="predicted"/>
<organism evidence="2 3">
    <name type="scientific">Methylomonas rosea</name>
    <dbReference type="NCBI Taxonomy" id="2952227"/>
    <lineage>
        <taxon>Bacteria</taxon>
        <taxon>Pseudomonadati</taxon>
        <taxon>Pseudomonadota</taxon>
        <taxon>Gammaproteobacteria</taxon>
        <taxon>Methylococcales</taxon>
        <taxon>Methylococcaceae</taxon>
        <taxon>Methylomonas</taxon>
    </lineage>
</organism>
<dbReference type="PANTHER" id="PTHR36966">
    <property type="entry name" value="REP-ASSOCIATED TYROSINE TRANSPOSASE"/>
    <property type="match status" value="1"/>
</dbReference>
<dbReference type="NCBIfam" id="NF047646">
    <property type="entry name" value="REP_Tyr_transpos"/>
    <property type="match status" value="1"/>
</dbReference>
<reference evidence="2 3" key="1">
    <citation type="submission" date="2022-07" db="EMBL/GenBank/DDBJ databases">
        <title>Methylomonas rivi sp. nov., Methylomonas rosea sp. nov., Methylomonas aureus sp. nov. and Methylomonas subterranea sp. nov., four novel methanotrophs isolated from a freshwater creek and the deep terrestrial subsurface.</title>
        <authorList>
            <person name="Abin C."/>
            <person name="Sankaranarayanan K."/>
            <person name="Garner C."/>
            <person name="Sindelar R."/>
            <person name="Kotary K."/>
            <person name="Garner R."/>
            <person name="Barclay S."/>
            <person name="Lawson P."/>
            <person name="Krumholz L."/>
        </authorList>
    </citation>
    <scope>NUCLEOTIDE SEQUENCE [LARGE SCALE GENOMIC DNA]</scope>
    <source>
        <strain evidence="2 3">WSC-7</strain>
    </source>
</reference>
<dbReference type="RefSeq" id="WP_256607927.1">
    <property type="nucleotide sequence ID" value="NZ_JANIBL010000054.1"/>
</dbReference>
<gene>
    <name evidence="2" type="ORF">NP589_16170</name>
</gene>
<dbReference type="InterPro" id="IPR052715">
    <property type="entry name" value="RAYT_transposase"/>
</dbReference>
<comment type="caution">
    <text evidence="2">The sequence shown here is derived from an EMBL/GenBank/DDBJ whole genome shotgun (WGS) entry which is preliminary data.</text>
</comment>
<evidence type="ECO:0000313" key="2">
    <source>
        <dbReference type="EMBL" id="MCQ8118972.1"/>
    </source>
</evidence>
<evidence type="ECO:0000313" key="3">
    <source>
        <dbReference type="Proteomes" id="UP001524570"/>
    </source>
</evidence>
<accession>A0ABT1TW32</accession>
<feature type="domain" description="Transposase IS200-like" evidence="1">
    <location>
        <begin position="9"/>
        <end position="133"/>
    </location>
</feature>
<dbReference type="Gene3D" id="3.30.70.1290">
    <property type="entry name" value="Transposase IS200-like"/>
    <property type="match status" value="1"/>
</dbReference>
<dbReference type="PANTHER" id="PTHR36966:SF1">
    <property type="entry name" value="REP-ASSOCIATED TYROSINE TRANSPOSASE"/>
    <property type="match status" value="1"/>
</dbReference>